<proteinExistence type="predicted"/>
<dbReference type="AlphaFoldDB" id="A0A7J6URI8"/>
<name>A0A7J6URI8_THATH</name>
<feature type="domain" description="Reverse transcriptase zinc-binding" evidence="1">
    <location>
        <begin position="75"/>
        <end position="114"/>
    </location>
</feature>
<comment type="caution">
    <text evidence="2">The sequence shown here is derived from an EMBL/GenBank/DDBJ whole genome shotgun (WGS) entry which is preliminary data.</text>
</comment>
<dbReference type="Pfam" id="PF13966">
    <property type="entry name" value="zf-RVT"/>
    <property type="match status" value="1"/>
</dbReference>
<gene>
    <name evidence="2" type="ORF">FRX31_035218</name>
</gene>
<dbReference type="Proteomes" id="UP000554482">
    <property type="component" value="Unassembled WGS sequence"/>
</dbReference>
<evidence type="ECO:0000259" key="1">
    <source>
        <dbReference type="Pfam" id="PF13966"/>
    </source>
</evidence>
<evidence type="ECO:0000313" key="2">
    <source>
        <dbReference type="EMBL" id="KAF5175193.1"/>
    </source>
</evidence>
<sequence length="121" mass="13832">MLWLKSEEHHLWSSPLGDALPNRAQKMGDEGGDLDEVLGGVEDSWKFILDPKGKFTVASFATLLTEQQREGSGTVFPSFLHKLVWAVRLPPNIKFFIWVVLHKKLQTLQHLIDRVQDLLEN</sequence>
<organism evidence="2 3">
    <name type="scientific">Thalictrum thalictroides</name>
    <name type="common">Rue-anemone</name>
    <name type="synonym">Anemone thalictroides</name>
    <dbReference type="NCBI Taxonomy" id="46969"/>
    <lineage>
        <taxon>Eukaryota</taxon>
        <taxon>Viridiplantae</taxon>
        <taxon>Streptophyta</taxon>
        <taxon>Embryophyta</taxon>
        <taxon>Tracheophyta</taxon>
        <taxon>Spermatophyta</taxon>
        <taxon>Magnoliopsida</taxon>
        <taxon>Ranunculales</taxon>
        <taxon>Ranunculaceae</taxon>
        <taxon>Thalictroideae</taxon>
        <taxon>Thalictrum</taxon>
    </lineage>
</organism>
<dbReference type="OrthoDB" id="1750965at2759"/>
<reference evidence="2 3" key="1">
    <citation type="submission" date="2020-06" db="EMBL/GenBank/DDBJ databases">
        <title>Transcriptomic and genomic resources for Thalictrum thalictroides and T. hernandezii: Facilitating candidate gene discovery in an emerging model plant lineage.</title>
        <authorList>
            <person name="Arias T."/>
            <person name="Riano-Pachon D.M."/>
            <person name="Di Stilio V.S."/>
        </authorList>
    </citation>
    <scope>NUCLEOTIDE SEQUENCE [LARGE SCALE GENOMIC DNA]</scope>
    <source>
        <strain evidence="3">cv. WT478/WT964</strain>
        <tissue evidence="2">Leaves</tissue>
    </source>
</reference>
<protein>
    <recommendedName>
        <fullName evidence="1">Reverse transcriptase zinc-binding domain-containing protein</fullName>
    </recommendedName>
</protein>
<dbReference type="EMBL" id="JABWDY010044358">
    <property type="protein sequence ID" value="KAF5175193.1"/>
    <property type="molecule type" value="Genomic_DNA"/>
</dbReference>
<dbReference type="InterPro" id="IPR026960">
    <property type="entry name" value="RVT-Znf"/>
</dbReference>
<evidence type="ECO:0000313" key="3">
    <source>
        <dbReference type="Proteomes" id="UP000554482"/>
    </source>
</evidence>
<accession>A0A7J6URI8</accession>
<keyword evidence="3" id="KW-1185">Reference proteome</keyword>